<name>A0A086TJ19_9FUNG</name>
<organism evidence="1 2">
    <name type="scientific">Podila verticillata NRRL 6337</name>
    <dbReference type="NCBI Taxonomy" id="1069443"/>
    <lineage>
        <taxon>Eukaryota</taxon>
        <taxon>Fungi</taxon>
        <taxon>Fungi incertae sedis</taxon>
        <taxon>Mucoromycota</taxon>
        <taxon>Mortierellomycotina</taxon>
        <taxon>Mortierellomycetes</taxon>
        <taxon>Mortierellales</taxon>
        <taxon>Mortierellaceae</taxon>
        <taxon>Podila</taxon>
    </lineage>
</organism>
<protein>
    <recommendedName>
        <fullName evidence="3">F-box domain-containing protein</fullName>
    </recommendedName>
</protein>
<accession>A0A086TJ19</accession>
<dbReference type="InterPro" id="IPR032675">
    <property type="entry name" value="LRR_dom_sf"/>
</dbReference>
<proteinExistence type="predicted"/>
<evidence type="ECO:0008006" key="3">
    <source>
        <dbReference type="Google" id="ProtNLM"/>
    </source>
</evidence>
<dbReference type="Proteomes" id="UP000243308">
    <property type="component" value="Unassembled WGS sequence"/>
</dbReference>
<dbReference type="OrthoDB" id="2384330at2759"/>
<evidence type="ECO:0000313" key="2">
    <source>
        <dbReference type="Proteomes" id="UP000243308"/>
    </source>
</evidence>
<sequence>MAVDNPLTIHELIYRVGIFIPLYTWDRDNTRFYRFTPKNLLSCIRVNRAWYAALVPLLWTVYSDVEMERRKVPIETIVAHSQHIRFFEYDKSESLGPLLPTNLRELRLNSVSSFESCADFILANSQLTALDWTLRLEHQSDPLQCLAIQTLLESLYQLKHLRLGNWRVYDPIQFKGLLNKTPGIKELALVQMEGLGGLEGCPPMLNITRLYLQCLWSNVNSGLVDLLRLCPNLESLTFFNFNDCPMATITRNLRECCPQLTTIDTMATYLDTHDPVPWLESDLLMLLEATQHLVHCRVPMESFTARICDAIITHAGSLETIHLFIEQDSDATFRNANRILSSCSNLRAFTMSSGTSGWSAKHASDILGQPWNLSLLETFELNGFKQRAFEYEDAFYNTFDDCGKKDEYEEQADHGKGMEMESTTPLDKEKKECLEKEQDFEAMTPIINKAMYLRGNEGNAALLSSRHMHTDYGKYPYQDPELMATLTGQGWNRHRIYSHRWLGHVSSCHANILRRKLFSRVVATPSIRKVALNDVVYSRGK</sequence>
<dbReference type="SUPFAM" id="SSF52058">
    <property type="entry name" value="L domain-like"/>
    <property type="match status" value="1"/>
</dbReference>
<evidence type="ECO:0000313" key="1">
    <source>
        <dbReference type="EMBL" id="KFH61946.1"/>
    </source>
</evidence>
<dbReference type="AlphaFoldDB" id="A0A086TJ19"/>
<dbReference type="Gene3D" id="3.80.10.10">
    <property type="entry name" value="Ribonuclease Inhibitor"/>
    <property type="match status" value="1"/>
</dbReference>
<dbReference type="EMBL" id="KN042435">
    <property type="protein sequence ID" value="KFH61946.1"/>
    <property type="molecule type" value="Genomic_DNA"/>
</dbReference>
<reference evidence="1 2" key="1">
    <citation type="submission" date="2011-02" db="EMBL/GenBank/DDBJ databases">
        <title>The Genome Sequence of Mortierella verticillata NRRL 6337.</title>
        <authorList>
            <consortium name="The Broad Institute Genome Sequencing Platform"/>
            <person name="Russ C."/>
            <person name="Cuomo C."/>
            <person name="Burger G."/>
            <person name="Gray M.W."/>
            <person name="Holland P.W.H."/>
            <person name="King N."/>
            <person name="Lang F.B.F."/>
            <person name="Roger A.J."/>
            <person name="Ruiz-Trillo I."/>
            <person name="Young S.K."/>
            <person name="Zeng Q."/>
            <person name="Gargeya S."/>
            <person name="Alvarado L."/>
            <person name="Berlin A."/>
            <person name="Chapman S.B."/>
            <person name="Chen Z."/>
            <person name="Freedman E."/>
            <person name="Gellesch M."/>
            <person name="Goldberg J."/>
            <person name="Griggs A."/>
            <person name="Gujja S."/>
            <person name="Heilman E."/>
            <person name="Heiman D."/>
            <person name="Howarth C."/>
            <person name="Mehta T."/>
            <person name="Neiman D."/>
            <person name="Pearson M."/>
            <person name="Roberts A."/>
            <person name="Saif S."/>
            <person name="Shea T."/>
            <person name="Shenoy N."/>
            <person name="Sisk P."/>
            <person name="Stolte C."/>
            <person name="Sykes S."/>
            <person name="White J."/>
            <person name="Yandava C."/>
            <person name="Haas B."/>
            <person name="Nusbaum C."/>
            <person name="Birren B."/>
        </authorList>
    </citation>
    <scope>NUCLEOTIDE SEQUENCE [LARGE SCALE GENOMIC DNA]</scope>
    <source>
        <strain evidence="1 2">NRRL 6337</strain>
    </source>
</reference>
<keyword evidence="2" id="KW-1185">Reference proteome</keyword>
<gene>
    <name evidence="1" type="ORF">MVEG_12280</name>
</gene>